<dbReference type="RefSeq" id="WP_092084923.1">
    <property type="nucleotide sequence ID" value="NZ_FNEL01000014.1"/>
</dbReference>
<accession>A0A1G8KW32</accession>
<dbReference type="Proteomes" id="UP000235682">
    <property type="component" value="Unassembled WGS sequence"/>
</dbReference>
<gene>
    <name evidence="1" type="ORF">CJ205_04045</name>
</gene>
<reference evidence="1 2" key="1">
    <citation type="submission" date="2017-09" db="EMBL/GenBank/DDBJ databases">
        <title>Bacterial strain isolated from the female urinary microbiota.</title>
        <authorList>
            <person name="Thomas-White K."/>
            <person name="Kumar N."/>
            <person name="Forster S."/>
            <person name="Putonti C."/>
            <person name="Lawley T."/>
            <person name="Wolfe A.J."/>
        </authorList>
    </citation>
    <scope>NUCLEOTIDE SEQUENCE [LARGE SCALE GENOMIC DNA]</scope>
    <source>
        <strain evidence="1 2">UMB0852</strain>
    </source>
</reference>
<organism evidence="1 2">
    <name type="scientific">Dolosicoccus paucivorans</name>
    <dbReference type="NCBI Taxonomy" id="84521"/>
    <lineage>
        <taxon>Bacteria</taxon>
        <taxon>Bacillati</taxon>
        <taxon>Bacillota</taxon>
        <taxon>Bacilli</taxon>
        <taxon>Lactobacillales</taxon>
        <taxon>Aerococcaceae</taxon>
        <taxon>Dolosicoccus</taxon>
    </lineage>
</organism>
<sequence length="80" mass="9447">MVFQVEVRSELGEFVKLTSLLNECDVLFQKEEEHRRLYVDPENLNRVLQEAFKLNLEVNIEQKNIINQTLLRKSKVGSNE</sequence>
<proteinExistence type="predicted"/>
<evidence type="ECO:0000313" key="1">
    <source>
        <dbReference type="EMBL" id="PMC58518.1"/>
    </source>
</evidence>
<name>A0A1G8KW32_9LACT</name>
<protein>
    <submittedName>
        <fullName evidence="1">Uncharacterized protein</fullName>
    </submittedName>
</protein>
<evidence type="ECO:0000313" key="2">
    <source>
        <dbReference type="Proteomes" id="UP000235682"/>
    </source>
</evidence>
<keyword evidence="2" id="KW-1185">Reference proteome</keyword>
<dbReference type="STRING" id="84521.SAMN04487994_101436"/>
<dbReference type="AlphaFoldDB" id="A0A1G8KW32"/>
<dbReference type="EMBL" id="PNHE01000012">
    <property type="protein sequence ID" value="PMC58518.1"/>
    <property type="molecule type" value="Genomic_DNA"/>
</dbReference>
<comment type="caution">
    <text evidence="1">The sequence shown here is derived from an EMBL/GenBank/DDBJ whole genome shotgun (WGS) entry which is preliminary data.</text>
</comment>